<dbReference type="AlphaFoldDB" id="A0A3Q7IFG7"/>
<protein>
    <recommendedName>
        <fullName evidence="1">F-box domain-containing protein</fullName>
    </recommendedName>
</protein>
<dbReference type="CDD" id="cd22164">
    <property type="entry name" value="F-box_AtSKIP19-like"/>
    <property type="match status" value="1"/>
</dbReference>
<evidence type="ECO:0000313" key="3">
    <source>
        <dbReference type="Proteomes" id="UP000004994"/>
    </source>
</evidence>
<dbReference type="SUPFAM" id="SSF81383">
    <property type="entry name" value="F-box domain"/>
    <property type="match status" value="1"/>
</dbReference>
<dbReference type="InParanoid" id="A0A3Q7IFG7"/>
<reference evidence="2" key="2">
    <citation type="submission" date="2019-01" db="UniProtKB">
        <authorList>
            <consortium name="EnsemblPlants"/>
        </authorList>
    </citation>
    <scope>IDENTIFICATION</scope>
    <source>
        <strain evidence="2">cv. Heinz 1706</strain>
    </source>
</reference>
<keyword evidence="3" id="KW-1185">Reference proteome</keyword>
<dbReference type="OrthoDB" id="2095648at2759"/>
<name>A0A3Q7IFG7_SOLLC</name>
<dbReference type="SMR" id="A0A3Q7IFG7"/>
<sequence>MNRKVVKKPPSMELPEGIWANILHKLGVVEILETTEKVCSKWRRLCKNPSTWRVIDMWNLRDLSEMDYDLEVMCRHAVDRSQGEAVDINLQYFATAQLLEYIAERLMQLFLRGSACCWSKYLS</sequence>
<evidence type="ECO:0000313" key="2">
    <source>
        <dbReference type="EnsemblPlants" id="Solyc08g013750.3.1"/>
    </source>
</evidence>
<dbReference type="EnsemblPlants" id="Solyc08g013750.3.1">
    <property type="protein sequence ID" value="Solyc08g013750.3.1"/>
    <property type="gene ID" value="Solyc08g013750.3"/>
</dbReference>
<dbReference type="RefSeq" id="XP_004244736.1">
    <property type="nucleotide sequence ID" value="XM_004244688.5"/>
</dbReference>
<dbReference type="InterPro" id="IPR036047">
    <property type="entry name" value="F-box-like_dom_sf"/>
</dbReference>
<dbReference type="Proteomes" id="UP000004994">
    <property type="component" value="Chromosome 8"/>
</dbReference>
<gene>
    <name evidence="2" type="primary">LOC101244792</name>
</gene>
<reference evidence="2" key="1">
    <citation type="journal article" date="2012" name="Nature">
        <title>The tomato genome sequence provides insights into fleshy fruit evolution.</title>
        <authorList>
            <consortium name="Tomato Genome Consortium"/>
        </authorList>
    </citation>
    <scope>NUCLEOTIDE SEQUENCE [LARGE SCALE GENOMIC DNA]</scope>
    <source>
        <strain evidence="2">cv. Heinz 1706</strain>
    </source>
</reference>
<dbReference type="OMA" id="SRVEMCK"/>
<dbReference type="PANTHER" id="PTHR38926:SF36">
    <property type="entry name" value="F-BOX PROTEIN SKIP19-LIKE"/>
    <property type="match status" value="1"/>
</dbReference>
<proteinExistence type="predicted"/>
<dbReference type="Pfam" id="PF12937">
    <property type="entry name" value="F-box-like"/>
    <property type="match status" value="1"/>
</dbReference>
<dbReference type="InterPro" id="IPR001810">
    <property type="entry name" value="F-box_dom"/>
</dbReference>
<feature type="domain" description="F-box" evidence="1">
    <location>
        <begin position="8"/>
        <end position="55"/>
    </location>
</feature>
<dbReference type="STRING" id="4081.A0A3Q7IFG7"/>
<organism evidence="2">
    <name type="scientific">Solanum lycopersicum</name>
    <name type="common">Tomato</name>
    <name type="synonym">Lycopersicon esculentum</name>
    <dbReference type="NCBI Taxonomy" id="4081"/>
    <lineage>
        <taxon>Eukaryota</taxon>
        <taxon>Viridiplantae</taxon>
        <taxon>Streptophyta</taxon>
        <taxon>Embryophyta</taxon>
        <taxon>Tracheophyta</taxon>
        <taxon>Spermatophyta</taxon>
        <taxon>Magnoliopsida</taxon>
        <taxon>eudicotyledons</taxon>
        <taxon>Gunneridae</taxon>
        <taxon>Pentapetalae</taxon>
        <taxon>asterids</taxon>
        <taxon>lamiids</taxon>
        <taxon>Solanales</taxon>
        <taxon>Solanaceae</taxon>
        <taxon>Solanoideae</taxon>
        <taxon>Solaneae</taxon>
        <taxon>Solanum</taxon>
        <taxon>Solanum subgen. Lycopersicon</taxon>
    </lineage>
</organism>
<accession>A0A3Q7IFG7</accession>
<dbReference type="PROSITE" id="PS50181">
    <property type="entry name" value="FBOX"/>
    <property type="match status" value="1"/>
</dbReference>
<dbReference type="Gene3D" id="1.20.1280.50">
    <property type="match status" value="1"/>
</dbReference>
<dbReference type="PaxDb" id="4081-Solyc08g013750.2.1"/>
<dbReference type="PANTHER" id="PTHR38926">
    <property type="entry name" value="F-BOX DOMAIN CONTAINING PROTEIN, EXPRESSED"/>
    <property type="match status" value="1"/>
</dbReference>
<dbReference type="Gramene" id="Solyc08g013750.3.1">
    <property type="protein sequence ID" value="Solyc08g013750.3.1"/>
    <property type="gene ID" value="Solyc08g013750.3"/>
</dbReference>
<evidence type="ECO:0000259" key="1">
    <source>
        <dbReference type="PROSITE" id="PS50181"/>
    </source>
</evidence>
<dbReference type="GeneID" id="101244792"/>